<evidence type="ECO:0000313" key="2">
    <source>
        <dbReference type="EMBL" id="KAK9266884.1"/>
    </source>
</evidence>
<name>A0AAP0N966_LIQFO</name>
<protein>
    <recommendedName>
        <fullName evidence="1">F-box domain-containing protein</fullName>
    </recommendedName>
</protein>
<comment type="caution">
    <text evidence="2">The sequence shown here is derived from an EMBL/GenBank/DDBJ whole genome shotgun (WGS) entry which is preliminary data.</text>
</comment>
<keyword evidence="3" id="KW-1185">Reference proteome</keyword>
<sequence length="495" mass="57252">MKGYVGDKPFTQKVRETNQRRSTLLWLYSNLHPKFLASVLLASYASMGTSFGTLNENQENSVEGNNNKTNDHISELPEDILSHILSFLPVRDAAKARVLSPRWRYLCASTSNLNFDLFTIFGINDTMKYHSYSYNFWESKLKFINTVDKVLQLSGSKVDSFRICYSLGNGSACHIDRWISFAVRMQTEKIELDFYFLSRDKTYNFPCHLLPPGKISQLKHLCLKLCMLRLPHDFADRFNSLKTLDLDIVILDQNFCESILSACINLEWLRLVFCRLPVSFRICGKCVHLKFLVLEFCEGAKTFELSSLALTTFEYIGRDTNFTFIDVPSLRKVHINSGYDFESNEFAKDLSQLQILSLMLYTWEGQRTLRIPANMTKFSRLKQLKLFLVLTLDFDLLSVRFILNASPHLQKFHLGLHYQRAGKGQMKKKEDIKHIYHQLKEIKISGFSDRWIVKELVKYLLNNAVSLERMIVDTQASLYEGNGLLAAGLGRRQQQ</sequence>
<dbReference type="InterPro" id="IPR053781">
    <property type="entry name" value="F-box_AtFBL13-like"/>
</dbReference>
<dbReference type="Proteomes" id="UP001415857">
    <property type="component" value="Unassembled WGS sequence"/>
</dbReference>
<proteinExistence type="predicted"/>
<dbReference type="InterPro" id="IPR055357">
    <property type="entry name" value="LRR_At1g61320_AtMIF1"/>
</dbReference>
<dbReference type="SUPFAM" id="SSF81383">
    <property type="entry name" value="F-box domain"/>
    <property type="match status" value="1"/>
</dbReference>
<dbReference type="InterPro" id="IPR032675">
    <property type="entry name" value="LRR_dom_sf"/>
</dbReference>
<dbReference type="EMBL" id="JBBPBK010000048">
    <property type="protein sequence ID" value="KAK9266884.1"/>
    <property type="molecule type" value="Genomic_DNA"/>
</dbReference>
<dbReference type="Pfam" id="PF23622">
    <property type="entry name" value="LRR_At1g61320_AtMIF1"/>
    <property type="match status" value="1"/>
</dbReference>
<evidence type="ECO:0000313" key="3">
    <source>
        <dbReference type="Proteomes" id="UP001415857"/>
    </source>
</evidence>
<dbReference type="InterPro" id="IPR001810">
    <property type="entry name" value="F-box_dom"/>
</dbReference>
<dbReference type="InterPro" id="IPR053772">
    <property type="entry name" value="At1g61320/At1g61330-like"/>
</dbReference>
<dbReference type="SUPFAM" id="SSF52047">
    <property type="entry name" value="RNI-like"/>
    <property type="match status" value="1"/>
</dbReference>
<dbReference type="PROSITE" id="PS50181">
    <property type="entry name" value="FBOX"/>
    <property type="match status" value="1"/>
</dbReference>
<dbReference type="Gene3D" id="1.20.1280.50">
    <property type="match status" value="1"/>
</dbReference>
<dbReference type="CDD" id="cd22160">
    <property type="entry name" value="F-box_AtFBL13-like"/>
    <property type="match status" value="1"/>
</dbReference>
<dbReference type="Pfam" id="PF00646">
    <property type="entry name" value="F-box"/>
    <property type="match status" value="1"/>
</dbReference>
<evidence type="ECO:0000259" key="1">
    <source>
        <dbReference type="PROSITE" id="PS50181"/>
    </source>
</evidence>
<dbReference type="AlphaFoldDB" id="A0AAP0N966"/>
<dbReference type="Gene3D" id="3.80.10.10">
    <property type="entry name" value="Ribonuclease Inhibitor"/>
    <property type="match status" value="1"/>
</dbReference>
<organism evidence="2 3">
    <name type="scientific">Liquidambar formosana</name>
    <name type="common">Formosan gum</name>
    <dbReference type="NCBI Taxonomy" id="63359"/>
    <lineage>
        <taxon>Eukaryota</taxon>
        <taxon>Viridiplantae</taxon>
        <taxon>Streptophyta</taxon>
        <taxon>Embryophyta</taxon>
        <taxon>Tracheophyta</taxon>
        <taxon>Spermatophyta</taxon>
        <taxon>Magnoliopsida</taxon>
        <taxon>eudicotyledons</taxon>
        <taxon>Gunneridae</taxon>
        <taxon>Pentapetalae</taxon>
        <taxon>Saxifragales</taxon>
        <taxon>Altingiaceae</taxon>
        <taxon>Liquidambar</taxon>
    </lineage>
</organism>
<dbReference type="PANTHER" id="PTHR34145:SF28">
    <property type="entry name" value="F-BOX DOMAIN-CONTAINING PROTEIN"/>
    <property type="match status" value="1"/>
</dbReference>
<dbReference type="PANTHER" id="PTHR34145">
    <property type="entry name" value="OS02G0105600 PROTEIN"/>
    <property type="match status" value="1"/>
</dbReference>
<gene>
    <name evidence="2" type="ORF">L1049_027143</name>
</gene>
<accession>A0AAP0N966</accession>
<dbReference type="SMART" id="SM00256">
    <property type="entry name" value="FBOX"/>
    <property type="match status" value="1"/>
</dbReference>
<dbReference type="InterPro" id="IPR036047">
    <property type="entry name" value="F-box-like_dom_sf"/>
</dbReference>
<reference evidence="2 3" key="1">
    <citation type="journal article" date="2024" name="Plant J.">
        <title>Genome sequences and population genomics reveal climatic adaptation and genomic divergence between two closely related sweetgum species.</title>
        <authorList>
            <person name="Xu W.Q."/>
            <person name="Ren C.Q."/>
            <person name="Zhang X.Y."/>
            <person name="Comes H.P."/>
            <person name="Liu X.H."/>
            <person name="Li Y.G."/>
            <person name="Kettle C.J."/>
            <person name="Jalonen R."/>
            <person name="Gaisberger H."/>
            <person name="Ma Y.Z."/>
            <person name="Qiu Y.X."/>
        </authorList>
    </citation>
    <scope>NUCLEOTIDE SEQUENCE [LARGE SCALE GENOMIC DNA]</scope>
    <source>
        <strain evidence="2">Hangzhou</strain>
    </source>
</reference>
<feature type="domain" description="F-box" evidence="1">
    <location>
        <begin position="70"/>
        <end position="118"/>
    </location>
</feature>